<feature type="region of interest" description="Disordered" evidence="1">
    <location>
        <begin position="1"/>
        <end position="93"/>
    </location>
</feature>
<comment type="caution">
    <text evidence="2">The sequence shown here is derived from an EMBL/GenBank/DDBJ whole genome shotgun (WGS) entry which is preliminary data.</text>
</comment>
<dbReference type="Proteomes" id="UP001314205">
    <property type="component" value="Unassembled WGS sequence"/>
</dbReference>
<name>A0AAV1LAR3_9NEOP</name>
<feature type="compositionally biased region" description="Polar residues" evidence="1">
    <location>
        <begin position="1"/>
        <end position="32"/>
    </location>
</feature>
<organism evidence="2 3">
    <name type="scientific">Parnassius mnemosyne</name>
    <name type="common">clouded apollo</name>
    <dbReference type="NCBI Taxonomy" id="213953"/>
    <lineage>
        <taxon>Eukaryota</taxon>
        <taxon>Metazoa</taxon>
        <taxon>Ecdysozoa</taxon>
        <taxon>Arthropoda</taxon>
        <taxon>Hexapoda</taxon>
        <taxon>Insecta</taxon>
        <taxon>Pterygota</taxon>
        <taxon>Neoptera</taxon>
        <taxon>Endopterygota</taxon>
        <taxon>Lepidoptera</taxon>
        <taxon>Glossata</taxon>
        <taxon>Ditrysia</taxon>
        <taxon>Papilionoidea</taxon>
        <taxon>Papilionidae</taxon>
        <taxon>Parnassiinae</taxon>
        <taxon>Parnassini</taxon>
        <taxon>Parnassius</taxon>
        <taxon>Driopa</taxon>
    </lineage>
</organism>
<evidence type="ECO:0000313" key="2">
    <source>
        <dbReference type="EMBL" id="CAK1592580.1"/>
    </source>
</evidence>
<feature type="region of interest" description="Disordered" evidence="1">
    <location>
        <begin position="235"/>
        <end position="269"/>
    </location>
</feature>
<protein>
    <submittedName>
        <fullName evidence="2">Uncharacterized protein</fullName>
    </submittedName>
</protein>
<feature type="region of interest" description="Disordered" evidence="1">
    <location>
        <begin position="139"/>
        <end position="169"/>
    </location>
</feature>
<gene>
    <name evidence="2" type="ORF">PARMNEM_LOCUS12509</name>
</gene>
<keyword evidence="3" id="KW-1185">Reference proteome</keyword>
<feature type="compositionally biased region" description="Basic and acidic residues" evidence="1">
    <location>
        <begin position="563"/>
        <end position="572"/>
    </location>
</feature>
<feature type="compositionally biased region" description="Basic and acidic residues" evidence="1">
    <location>
        <begin position="338"/>
        <end position="354"/>
    </location>
</feature>
<sequence length="720" mass="81985">MATKQPIQTKKEMSSNLSRSVMLTRFKLSQQKRQLREKDRRMTHITQLLKKPHLLTKTTDNKEKSPKTSPKLSRPSVKPPKKEKQLQTKKPGKVEFCPNKAKRNIVAKKIVLKPRHELKVIGRTNGVNKRKLDMTHKEIKSPPTKKNRTGHKFSTSPFNSISTVTDNGSQSPIYSELGFEEIIRMADETQNLDDEDLLEILTCPSPVWWEDPPDDNYLDDPIIIKSSKGSVVPTLSKQFKSKPSRKKTPHKVILESRASKENESEETSMDVGTIMDPITLETICKSDDKFKNKRSKLENLLSNIKDKLCKPTSDQDGDNSKDQALFISTDNSNIDSTKILDDDNNSRTKHRQETVSESTDDSLFPEMSLSDHNSLKLLENMEIPVEGKKRESITQGDETIDVEIPEKFTSLNRITNISQHLKNVKTDLPKTISINIKNIKLDPLNINKLQTNLTSNKNVSSLSKSIETVTKLSQVVLKPNSNKDLQLSYDDKFEKGCDVKDNLCNSTETQNNLVELTTDTSKKSNEDMTEEYITVFKIISNDTDVLKNDISKSNDDGSGDGENSDHFEDLQHEKETDNFTIISKETENKDKDQIKLNSYYKKCKNLRRESKKFINSSSTVNKKSAETIEPEKKEIKIKDHDTQLCDDCNMDSKKSIIVPSTTDVKYCLKCSSIFDLDECNYCIRKAKEKQNNIDKPCDVNPENVDGNEFDVMTKNINSCD</sequence>
<feature type="region of interest" description="Disordered" evidence="1">
    <location>
        <begin position="336"/>
        <end position="366"/>
    </location>
</feature>
<evidence type="ECO:0000256" key="1">
    <source>
        <dbReference type="SAM" id="MobiDB-lite"/>
    </source>
</evidence>
<feature type="compositionally biased region" description="Polar residues" evidence="1">
    <location>
        <begin position="152"/>
        <end position="169"/>
    </location>
</feature>
<reference evidence="2 3" key="1">
    <citation type="submission" date="2023-11" db="EMBL/GenBank/DDBJ databases">
        <authorList>
            <person name="Hedman E."/>
            <person name="Englund M."/>
            <person name="Stromberg M."/>
            <person name="Nyberg Akerstrom W."/>
            <person name="Nylinder S."/>
            <person name="Jareborg N."/>
            <person name="Kallberg Y."/>
            <person name="Kronander E."/>
        </authorList>
    </citation>
    <scope>NUCLEOTIDE SEQUENCE [LARGE SCALE GENOMIC DNA]</scope>
</reference>
<dbReference type="AlphaFoldDB" id="A0AAV1LAR3"/>
<feature type="region of interest" description="Disordered" evidence="1">
    <location>
        <begin position="549"/>
        <end position="572"/>
    </location>
</feature>
<feature type="compositionally biased region" description="Basic and acidic residues" evidence="1">
    <location>
        <begin position="252"/>
        <end position="262"/>
    </location>
</feature>
<accession>A0AAV1LAR3</accession>
<evidence type="ECO:0000313" key="3">
    <source>
        <dbReference type="Proteomes" id="UP001314205"/>
    </source>
</evidence>
<feature type="compositionally biased region" description="Basic residues" evidence="1">
    <location>
        <begin position="239"/>
        <end position="250"/>
    </location>
</feature>
<proteinExistence type="predicted"/>
<dbReference type="EMBL" id="CAVLGL010000087">
    <property type="protein sequence ID" value="CAK1592580.1"/>
    <property type="molecule type" value="Genomic_DNA"/>
</dbReference>